<gene>
    <name evidence="1" type="ORF">ACFQ5J_00080</name>
</gene>
<accession>A0ABW4E3B0</accession>
<dbReference type="RefSeq" id="WP_125750139.1">
    <property type="nucleotide sequence ID" value="NZ_JBHTON010000001.1"/>
</dbReference>
<proteinExistence type="predicted"/>
<evidence type="ECO:0000313" key="2">
    <source>
        <dbReference type="Proteomes" id="UP001597252"/>
    </source>
</evidence>
<name>A0ABW4E3B0_9LACO</name>
<comment type="caution">
    <text evidence="1">The sequence shown here is derived from an EMBL/GenBank/DDBJ whole genome shotgun (WGS) entry which is preliminary data.</text>
</comment>
<reference evidence="2" key="1">
    <citation type="journal article" date="2019" name="Int. J. Syst. Evol. Microbiol.">
        <title>The Global Catalogue of Microorganisms (GCM) 10K type strain sequencing project: providing services to taxonomists for standard genome sequencing and annotation.</title>
        <authorList>
            <consortium name="The Broad Institute Genomics Platform"/>
            <consortium name="The Broad Institute Genome Sequencing Center for Infectious Disease"/>
            <person name="Wu L."/>
            <person name="Ma J."/>
        </authorList>
    </citation>
    <scope>NUCLEOTIDE SEQUENCE [LARGE SCALE GENOMIC DNA]</scope>
    <source>
        <strain evidence="2">CCM 8903</strain>
    </source>
</reference>
<organism evidence="1 2">
    <name type="scientific">Lacticaseibacillus baoqingensis</name>
    <dbReference type="NCBI Taxonomy" id="2486013"/>
    <lineage>
        <taxon>Bacteria</taxon>
        <taxon>Bacillati</taxon>
        <taxon>Bacillota</taxon>
        <taxon>Bacilli</taxon>
        <taxon>Lactobacillales</taxon>
        <taxon>Lactobacillaceae</taxon>
        <taxon>Lacticaseibacillus</taxon>
    </lineage>
</organism>
<dbReference type="EMBL" id="JBHTON010000001">
    <property type="protein sequence ID" value="MFD1483646.1"/>
    <property type="molecule type" value="Genomic_DNA"/>
</dbReference>
<dbReference type="Proteomes" id="UP001597252">
    <property type="component" value="Unassembled WGS sequence"/>
</dbReference>
<sequence length="105" mass="11504">MHEIPETLAQAEALAVKLQWPVDQVITQGLQNWAQQLLDEGFEGGYLTAKLQADGLHIADINGQPLLVEPGITSAWTVRFKEAPHATMLAIQTKLRALIDAGKLH</sequence>
<keyword evidence="2" id="KW-1185">Reference proteome</keyword>
<protein>
    <submittedName>
        <fullName evidence="1">Uncharacterized protein</fullName>
    </submittedName>
</protein>
<evidence type="ECO:0000313" key="1">
    <source>
        <dbReference type="EMBL" id="MFD1483646.1"/>
    </source>
</evidence>